<name>A0A410QBC6_9FIRM</name>
<accession>A0A410QBC6</accession>
<organism evidence="1 2">
    <name type="scientific">Acidilutibacter cellobiosedens</name>
    <dbReference type="NCBI Taxonomy" id="2507161"/>
    <lineage>
        <taxon>Bacteria</taxon>
        <taxon>Bacillati</taxon>
        <taxon>Bacillota</taxon>
        <taxon>Tissierellia</taxon>
        <taxon>Tissierellales</taxon>
        <taxon>Acidilutibacteraceae</taxon>
        <taxon>Acidilutibacter</taxon>
    </lineage>
</organism>
<dbReference type="EMBL" id="CP035282">
    <property type="protein sequence ID" value="QAT61168.1"/>
    <property type="molecule type" value="Genomic_DNA"/>
</dbReference>
<proteinExistence type="predicted"/>
<gene>
    <name evidence="1" type="ORF">EQM13_05995</name>
</gene>
<protein>
    <submittedName>
        <fullName evidence="1">Type III toxin-antitoxin system ToxN/AbiQ family toxin</fullName>
    </submittedName>
</protein>
<dbReference type="GO" id="GO:0003723">
    <property type="term" value="F:RNA binding"/>
    <property type="evidence" value="ECO:0007669"/>
    <property type="project" value="InterPro"/>
</dbReference>
<dbReference type="InterPro" id="IPR053735">
    <property type="entry name" value="Type_III_TA_endoRNase"/>
</dbReference>
<keyword evidence="2" id="KW-1185">Reference proteome</keyword>
<dbReference type="Gene3D" id="3.10.129.130">
    <property type="match status" value="1"/>
</dbReference>
<sequence>MSFKKSFSYMRWVIMQKIRFYKIDLNYVKYLWKFDNKVQYDIYKSDDYNKKRPYIGVVLEINDFRYFAPLEHPRISHRKLKSNPHILKINNGRHGLIAFNNMIPVKESQLINFDFKDEDANYQEILRSQFIFCDNNKERINKHAQNTYNKVVIKKDPFFISICCNFKLLEEKCLKYIEPAKQYIAVSNETEHRNIEK</sequence>
<dbReference type="AlphaFoldDB" id="A0A410QBC6"/>
<dbReference type="Proteomes" id="UP000287969">
    <property type="component" value="Chromosome"/>
</dbReference>
<evidence type="ECO:0000313" key="1">
    <source>
        <dbReference type="EMBL" id="QAT61168.1"/>
    </source>
</evidence>
<dbReference type="KEGG" id="spoa:EQM13_05995"/>
<dbReference type="InterPro" id="IPR025911">
    <property type="entry name" value="ToxN/AbiQ_toxin"/>
</dbReference>
<dbReference type="OrthoDB" id="1655812at2"/>
<evidence type="ECO:0000313" key="2">
    <source>
        <dbReference type="Proteomes" id="UP000287969"/>
    </source>
</evidence>
<dbReference type="GO" id="GO:0004521">
    <property type="term" value="F:RNA endonuclease activity"/>
    <property type="evidence" value="ECO:0007669"/>
    <property type="project" value="InterPro"/>
</dbReference>
<reference evidence="2" key="1">
    <citation type="submission" date="2019-01" db="EMBL/GenBank/DDBJ databases">
        <title>Draft genomes of a novel of Sporanaerobacter strains.</title>
        <authorList>
            <person name="Ma S."/>
        </authorList>
    </citation>
    <scope>NUCLEOTIDE SEQUENCE [LARGE SCALE GENOMIC DNA]</scope>
    <source>
        <strain evidence="2">NJN-17</strain>
    </source>
</reference>
<dbReference type="Pfam" id="PF13958">
    <property type="entry name" value="ToxN_toxin"/>
    <property type="match status" value="1"/>
</dbReference>